<evidence type="ECO:0000256" key="1">
    <source>
        <dbReference type="ARBA" id="ARBA00022473"/>
    </source>
</evidence>
<sequence length="159" mass="17713">MERSQNLQKFLNGLKSDLPSFEEADFTDINWCNHEGENALHIAVIRNELSLAKELIDLGIEINARGDLGHTPLHEAASMCDLSMVKLLVESGADLHALTEGNPPFTLARFSKKDDICDYLGAEMNKVQQKDPTAWAKAQISYLKREIARIEKQYGVASA</sequence>
<dbReference type="PANTHER" id="PTHR24179:SF21">
    <property type="entry name" value="MYOSIN BINDING SUBUNIT, ISOFORM O"/>
    <property type="match status" value="1"/>
</dbReference>
<dbReference type="SUPFAM" id="SSF48403">
    <property type="entry name" value="Ankyrin repeat"/>
    <property type="match status" value="1"/>
</dbReference>
<dbReference type="PROSITE" id="PS50088">
    <property type="entry name" value="ANK_REPEAT"/>
    <property type="match status" value="2"/>
</dbReference>
<dbReference type="EMBL" id="JACHLL010000006">
    <property type="protein sequence ID" value="MBB6343015.1"/>
    <property type="molecule type" value="Genomic_DNA"/>
</dbReference>
<evidence type="ECO:0000313" key="5">
    <source>
        <dbReference type="EMBL" id="MBB6343015.1"/>
    </source>
</evidence>
<reference evidence="5 6" key="1">
    <citation type="submission" date="2020-08" db="EMBL/GenBank/DDBJ databases">
        <title>Functional genomics of gut bacteria from endangered species of beetles.</title>
        <authorList>
            <person name="Carlos-Shanley C."/>
        </authorList>
    </citation>
    <scope>NUCLEOTIDE SEQUENCE [LARGE SCALE GENOMIC DNA]</scope>
    <source>
        <strain evidence="5 6">S00202</strain>
    </source>
</reference>
<evidence type="ECO:0000256" key="2">
    <source>
        <dbReference type="ARBA" id="ARBA00022737"/>
    </source>
</evidence>
<dbReference type="GO" id="GO:0004857">
    <property type="term" value="F:enzyme inhibitor activity"/>
    <property type="evidence" value="ECO:0007669"/>
    <property type="project" value="TreeGrafter"/>
</dbReference>
<keyword evidence="6" id="KW-1185">Reference proteome</keyword>
<dbReference type="Gene3D" id="1.25.40.20">
    <property type="entry name" value="Ankyrin repeat-containing domain"/>
    <property type="match status" value="1"/>
</dbReference>
<dbReference type="InterPro" id="IPR036770">
    <property type="entry name" value="Ankyrin_rpt-contain_sf"/>
</dbReference>
<dbReference type="PANTHER" id="PTHR24179">
    <property type="entry name" value="PROTEIN PHOSPHATASE 1 REGULATORY SUBUNIT 12"/>
    <property type="match status" value="1"/>
</dbReference>
<gene>
    <name evidence="5" type="ORF">HNP49_003203</name>
</gene>
<evidence type="ECO:0000256" key="4">
    <source>
        <dbReference type="PROSITE-ProRule" id="PRU00023"/>
    </source>
</evidence>
<dbReference type="PROSITE" id="PS50297">
    <property type="entry name" value="ANK_REP_REGION"/>
    <property type="match status" value="2"/>
</dbReference>
<dbReference type="Pfam" id="PF12796">
    <property type="entry name" value="Ank_2"/>
    <property type="match status" value="1"/>
</dbReference>
<dbReference type="Proteomes" id="UP000557193">
    <property type="component" value="Unassembled WGS sequence"/>
</dbReference>
<protein>
    <submittedName>
        <fullName evidence="5">Ankyrin repeat protein</fullName>
    </submittedName>
</protein>
<dbReference type="GO" id="GO:0019208">
    <property type="term" value="F:phosphatase regulator activity"/>
    <property type="evidence" value="ECO:0007669"/>
    <property type="project" value="TreeGrafter"/>
</dbReference>
<dbReference type="GO" id="GO:0005737">
    <property type="term" value="C:cytoplasm"/>
    <property type="evidence" value="ECO:0007669"/>
    <property type="project" value="TreeGrafter"/>
</dbReference>
<evidence type="ECO:0000256" key="3">
    <source>
        <dbReference type="ARBA" id="ARBA00038386"/>
    </source>
</evidence>
<keyword evidence="2" id="KW-0677">Repeat</keyword>
<dbReference type="RefSeq" id="WP_184684931.1">
    <property type="nucleotide sequence ID" value="NZ_JACHLL010000006.1"/>
</dbReference>
<proteinExistence type="inferred from homology"/>
<dbReference type="AlphaFoldDB" id="A0A7X0BUD9"/>
<comment type="similarity">
    <text evidence="3">Belongs to the NRARP family.</text>
</comment>
<accession>A0A7X0BUD9</accession>
<evidence type="ECO:0000313" key="6">
    <source>
        <dbReference type="Proteomes" id="UP000557193"/>
    </source>
</evidence>
<organism evidence="5 6">
    <name type="scientific">Pseudomonas fluvialis</name>
    <dbReference type="NCBI Taxonomy" id="1793966"/>
    <lineage>
        <taxon>Bacteria</taxon>
        <taxon>Pseudomonadati</taxon>
        <taxon>Pseudomonadota</taxon>
        <taxon>Gammaproteobacteria</taxon>
        <taxon>Pseudomonadales</taxon>
        <taxon>Pseudomonadaceae</taxon>
        <taxon>Pseudomonas</taxon>
    </lineage>
</organism>
<keyword evidence="4" id="KW-0040">ANK repeat</keyword>
<dbReference type="InterPro" id="IPR002110">
    <property type="entry name" value="Ankyrin_rpt"/>
</dbReference>
<dbReference type="InterPro" id="IPR051226">
    <property type="entry name" value="PP1_Regulatory_Subunit"/>
</dbReference>
<dbReference type="SMART" id="SM00248">
    <property type="entry name" value="ANK"/>
    <property type="match status" value="2"/>
</dbReference>
<feature type="repeat" description="ANK" evidence="4">
    <location>
        <begin position="35"/>
        <end position="67"/>
    </location>
</feature>
<comment type="caution">
    <text evidence="5">The sequence shown here is derived from an EMBL/GenBank/DDBJ whole genome shotgun (WGS) entry which is preliminary data.</text>
</comment>
<feature type="repeat" description="ANK" evidence="4">
    <location>
        <begin position="68"/>
        <end position="100"/>
    </location>
</feature>
<keyword evidence="1" id="KW-0217">Developmental protein</keyword>
<name>A0A7X0BUD9_9PSED</name>